<gene>
    <name evidence="1" type="ORF">SpAn4DRAFT_1238</name>
</gene>
<dbReference type="EMBL" id="CTRP01000003">
    <property type="protein sequence ID" value="CQR70269.1"/>
    <property type="molecule type" value="Genomic_DNA"/>
</dbReference>
<protein>
    <submittedName>
        <fullName evidence="1">Uncharacterized protein</fullName>
    </submittedName>
</protein>
<reference evidence="2" key="1">
    <citation type="submission" date="2015-03" db="EMBL/GenBank/DDBJ databases">
        <authorList>
            <person name="Nijsse Bart"/>
        </authorList>
    </citation>
    <scope>NUCLEOTIDE SEQUENCE [LARGE SCALE GENOMIC DNA]</scope>
</reference>
<dbReference type="Proteomes" id="UP000049855">
    <property type="component" value="Unassembled WGS sequence"/>
</dbReference>
<proteinExistence type="predicted"/>
<dbReference type="AlphaFoldDB" id="A0A0U1KT32"/>
<sequence>MFIGIMVNLGFAWILKIVIDEAIPQKQIATLFWAIIAFSAAAGISRAPDFSRR</sequence>
<evidence type="ECO:0000313" key="2">
    <source>
        <dbReference type="Proteomes" id="UP000049855"/>
    </source>
</evidence>
<dbReference type="RefSeq" id="WP_156023740.1">
    <property type="nucleotide sequence ID" value="NZ_CTRP01000003.1"/>
</dbReference>
<keyword evidence="2" id="KW-1185">Reference proteome</keyword>
<name>A0A0U1KT32_9FIRM</name>
<organism evidence="1 2">
    <name type="scientific">Sporomusa ovata</name>
    <dbReference type="NCBI Taxonomy" id="2378"/>
    <lineage>
        <taxon>Bacteria</taxon>
        <taxon>Bacillati</taxon>
        <taxon>Bacillota</taxon>
        <taxon>Negativicutes</taxon>
        <taxon>Selenomonadales</taxon>
        <taxon>Sporomusaceae</taxon>
        <taxon>Sporomusa</taxon>
    </lineage>
</organism>
<evidence type="ECO:0000313" key="1">
    <source>
        <dbReference type="EMBL" id="CQR70269.1"/>
    </source>
</evidence>
<accession>A0A0U1KT32</accession>